<dbReference type="NCBIfam" id="TIGR00539">
    <property type="entry name" value="hemN_rel"/>
    <property type="match status" value="1"/>
</dbReference>
<evidence type="ECO:0000313" key="13">
    <source>
        <dbReference type="Proteomes" id="UP000295565"/>
    </source>
</evidence>
<dbReference type="InterPro" id="IPR013785">
    <property type="entry name" value="Aldolase_TIM"/>
</dbReference>
<evidence type="ECO:0000259" key="11">
    <source>
        <dbReference type="PROSITE" id="PS51918"/>
    </source>
</evidence>
<gene>
    <name evidence="12" type="ORF">EV690_2956</name>
</gene>
<evidence type="ECO:0000256" key="4">
    <source>
        <dbReference type="ARBA" id="ARBA00022617"/>
    </source>
</evidence>
<evidence type="ECO:0000256" key="6">
    <source>
        <dbReference type="ARBA" id="ARBA00022723"/>
    </source>
</evidence>
<dbReference type="GO" id="GO:0046872">
    <property type="term" value="F:metal ion binding"/>
    <property type="evidence" value="ECO:0007669"/>
    <property type="project" value="UniProtKB-UniRule"/>
</dbReference>
<dbReference type="AlphaFoldDB" id="A0A4R1J9I9"/>
<evidence type="ECO:0000256" key="3">
    <source>
        <dbReference type="ARBA" id="ARBA00017228"/>
    </source>
</evidence>
<protein>
    <recommendedName>
        <fullName evidence="3 10">Heme chaperone HemW</fullName>
    </recommendedName>
</protein>
<dbReference type="Gene3D" id="3.20.20.70">
    <property type="entry name" value="Aldolase class I"/>
    <property type="match status" value="1"/>
</dbReference>
<dbReference type="SFLD" id="SFLDF00288">
    <property type="entry name" value="HemN-like__clustered_with_nucl"/>
    <property type="match status" value="1"/>
</dbReference>
<evidence type="ECO:0000313" key="12">
    <source>
        <dbReference type="EMBL" id="TCK47248.1"/>
    </source>
</evidence>
<comment type="similarity">
    <text evidence="2">Belongs to the anaerobic coproporphyrinogen-III oxidase family. HemW subfamily.</text>
</comment>
<evidence type="ECO:0000256" key="8">
    <source>
        <dbReference type="ARBA" id="ARBA00023014"/>
    </source>
</evidence>
<comment type="caution">
    <text evidence="12">The sequence shown here is derived from an EMBL/GenBank/DDBJ whole genome shotgun (WGS) entry which is preliminary data.</text>
</comment>
<keyword evidence="4 10" id="KW-0349">Heme</keyword>
<dbReference type="PANTHER" id="PTHR13932:SF5">
    <property type="entry name" value="RADICAL S-ADENOSYL METHIONINE DOMAIN-CONTAINING PROTEIN 1, MITOCHONDRIAL"/>
    <property type="match status" value="1"/>
</dbReference>
<evidence type="ECO:0000256" key="7">
    <source>
        <dbReference type="ARBA" id="ARBA00023004"/>
    </source>
</evidence>
<comment type="function">
    <text evidence="10">Probably acts as a heme chaperone, transferring heme to an unknown acceptor. Binds one molecule of heme per monomer, possibly covalently. Binds 1 [4Fe-4S] cluster. The cluster is coordinated with 3 cysteines and an exchangeable S-adenosyl-L-methionine.</text>
</comment>
<proteinExistence type="inferred from homology"/>
<evidence type="ECO:0000256" key="9">
    <source>
        <dbReference type="ARBA" id="ARBA00023186"/>
    </source>
</evidence>
<keyword evidence="8 10" id="KW-0411">Iron-sulfur</keyword>
<dbReference type="InterPro" id="IPR004559">
    <property type="entry name" value="HemW-like"/>
</dbReference>
<evidence type="ECO:0000256" key="2">
    <source>
        <dbReference type="ARBA" id="ARBA00006100"/>
    </source>
</evidence>
<dbReference type="InterPro" id="IPR007197">
    <property type="entry name" value="rSAM"/>
</dbReference>
<keyword evidence="9 10" id="KW-0143">Chaperone</keyword>
<dbReference type="InterPro" id="IPR010723">
    <property type="entry name" value="HemN_C"/>
</dbReference>
<organism evidence="12 13">
    <name type="scientific">Celerinatantimonas diazotrophica</name>
    <dbReference type="NCBI Taxonomy" id="412034"/>
    <lineage>
        <taxon>Bacteria</taxon>
        <taxon>Pseudomonadati</taxon>
        <taxon>Pseudomonadota</taxon>
        <taxon>Gammaproteobacteria</taxon>
        <taxon>Celerinatantimonadaceae</taxon>
        <taxon>Celerinatantimonas</taxon>
    </lineage>
</organism>
<dbReference type="GO" id="GO:0006779">
    <property type="term" value="P:porphyrin-containing compound biosynthetic process"/>
    <property type="evidence" value="ECO:0007669"/>
    <property type="project" value="InterPro"/>
</dbReference>
<reference evidence="12 13" key="1">
    <citation type="submission" date="2019-03" db="EMBL/GenBank/DDBJ databases">
        <title>Genomic Encyclopedia of Type Strains, Phase IV (KMG-IV): sequencing the most valuable type-strain genomes for metagenomic binning, comparative biology and taxonomic classification.</title>
        <authorList>
            <person name="Goeker M."/>
        </authorList>
    </citation>
    <scope>NUCLEOTIDE SEQUENCE [LARGE SCALE GENOMIC DNA]</scope>
    <source>
        <strain evidence="12 13">DSM 18577</strain>
    </source>
</reference>
<name>A0A4R1J9I9_9GAMM</name>
<dbReference type="Proteomes" id="UP000295565">
    <property type="component" value="Unassembled WGS sequence"/>
</dbReference>
<keyword evidence="10" id="KW-0963">Cytoplasm</keyword>
<evidence type="ECO:0000256" key="5">
    <source>
        <dbReference type="ARBA" id="ARBA00022691"/>
    </source>
</evidence>
<keyword evidence="7 10" id="KW-0408">Iron</keyword>
<keyword evidence="10" id="KW-0004">4Fe-4S</keyword>
<dbReference type="SFLD" id="SFLDG01065">
    <property type="entry name" value="anaerobic_coproporphyrinogen-I"/>
    <property type="match status" value="1"/>
</dbReference>
<dbReference type="SFLD" id="SFLDS00029">
    <property type="entry name" value="Radical_SAM"/>
    <property type="match status" value="1"/>
</dbReference>
<dbReference type="GO" id="GO:0005737">
    <property type="term" value="C:cytoplasm"/>
    <property type="evidence" value="ECO:0007669"/>
    <property type="project" value="UniProtKB-SubCell"/>
</dbReference>
<dbReference type="Pfam" id="PF06969">
    <property type="entry name" value="HemN_C"/>
    <property type="match status" value="1"/>
</dbReference>
<dbReference type="PROSITE" id="PS51918">
    <property type="entry name" value="RADICAL_SAM"/>
    <property type="match status" value="1"/>
</dbReference>
<feature type="domain" description="Radical SAM core" evidence="11">
    <location>
        <begin position="1"/>
        <end position="234"/>
    </location>
</feature>
<dbReference type="InterPro" id="IPR006638">
    <property type="entry name" value="Elp3/MiaA/NifB-like_rSAM"/>
</dbReference>
<keyword evidence="6 10" id="KW-0479">Metal-binding</keyword>
<dbReference type="EMBL" id="SMGD01000015">
    <property type="protein sequence ID" value="TCK47248.1"/>
    <property type="molecule type" value="Genomic_DNA"/>
</dbReference>
<sequence length="381" mass="43186">MLTLPKLSLYIHIPWCVQKCPYCDFNSHGQKGPLPEKEYITALIHDLDQELSWVQGRSLHSIFIGGGTPSLLSEAAISRLLDATAKRITFEDQIEITMEANPGTAEAKRFAGYRQAGVNRLSLGIQSFEDEKLKRLGRIHDSAQAIAAVKMAQRSGFERINLDLMHGLPNQDAQGALGDLKQAIELAPTHISWYQLTIEPNTAFASQPPQLPDDERLWDIETAGKALLRENNFQQYEVSAYGLGDDRAQHNLNYWRFGDYIGIGCGAHGKLTQLSDNTIVRHVKVRHPKGYLDELRPALDQCWKVENQDRPFEYFLNRLRLYEAIPKDEYQSLTDLAPSDIHAPIQRAIQLGLMLENSDSWQVTRKGHLFLNDLLDLFLVE</sequence>
<keyword evidence="5 10" id="KW-0949">S-adenosyl-L-methionine</keyword>
<dbReference type="SMART" id="SM00729">
    <property type="entry name" value="Elp3"/>
    <property type="match status" value="1"/>
</dbReference>
<dbReference type="InterPro" id="IPR034505">
    <property type="entry name" value="Coproporphyrinogen-III_oxidase"/>
</dbReference>
<dbReference type="SFLD" id="SFLDF00562">
    <property type="entry name" value="HemN-like__clustered_with_heat"/>
    <property type="match status" value="1"/>
</dbReference>
<evidence type="ECO:0000256" key="10">
    <source>
        <dbReference type="RuleBase" id="RU364116"/>
    </source>
</evidence>
<accession>A0A4R1J9I9</accession>
<comment type="cofactor">
    <cofactor evidence="1">
        <name>[4Fe-4S] cluster</name>
        <dbReference type="ChEBI" id="CHEBI:49883"/>
    </cofactor>
</comment>
<dbReference type="SUPFAM" id="SSF102114">
    <property type="entry name" value="Radical SAM enzymes"/>
    <property type="match status" value="1"/>
</dbReference>
<dbReference type="PANTHER" id="PTHR13932">
    <property type="entry name" value="COPROPORPHYRINIGEN III OXIDASE"/>
    <property type="match status" value="1"/>
</dbReference>
<keyword evidence="13" id="KW-1185">Reference proteome</keyword>
<dbReference type="GO" id="GO:0051539">
    <property type="term" value="F:4 iron, 4 sulfur cluster binding"/>
    <property type="evidence" value="ECO:0007669"/>
    <property type="project" value="UniProtKB-UniRule"/>
</dbReference>
<dbReference type="CDD" id="cd01335">
    <property type="entry name" value="Radical_SAM"/>
    <property type="match status" value="1"/>
</dbReference>
<dbReference type="Pfam" id="PF04055">
    <property type="entry name" value="Radical_SAM"/>
    <property type="match status" value="1"/>
</dbReference>
<dbReference type="InterPro" id="IPR058240">
    <property type="entry name" value="rSAM_sf"/>
</dbReference>
<comment type="subcellular location">
    <subcellularLocation>
        <location evidence="10">Cytoplasm</location>
    </subcellularLocation>
</comment>
<dbReference type="OrthoDB" id="9808022at2"/>
<dbReference type="SFLD" id="SFLDG01082">
    <property type="entry name" value="B12-binding_domain_containing"/>
    <property type="match status" value="1"/>
</dbReference>
<evidence type="ECO:0000256" key="1">
    <source>
        <dbReference type="ARBA" id="ARBA00001966"/>
    </source>
</evidence>
<dbReference type="GO" id="GO:0004109">
    <property type="term" value="F:coproporphyrinogen oxidase activity"/>
    <property type="evidence" value="ECO:0007669"/>
    <property type="project" value="InterPro"/>
</dbReference>
<dbReference type="RefSeq" id="WP_131913701.1">
    <property type="nucleotide sequence ID" value="NZ_OU594967.1"/>
</dbReference>